<evidence type="ECO:0008006" key="5">
    <source>
        <dbReference type="Google" id="ProtNLM"/>
    </source>
</evidence>
<reference evidence="3 4" key="1">
    <citation type="submission" date="2022-04" db="EMBL/GenBank/DDBJ databases">
        <authorList>
            <person name="Grouzdev D.S."/>
            <person name="Pantiukh K.S."/>
            <person name="Krutkina M.S."/>
        </authorList>
    </citation>
    <scope>NUCLEOTIDE SEQUENCE [LARGE SCALE GENOMIC DNA]</scope>
    <source>
        <strain evidence="3 4">Jip08</strain>
    </source>
</reference>
<comment type="caution">
    <text evidence="3">The sequence shown here is derived from an EMBL/GenBank/DDBJ whole genome shotgun (WGS) entry which is preliminary data.</text>
</comment>
<evidence type="ECO:0000256" key="2">
    <source>
        <dbReference type="SAM" id="MobiDB-lite"/>
    </source>
</evidence>
<dbReference type="RefSeq" id="WP_247201968.1">
    <property type="nucleotide sequence ID" value="NZ_JALKCG010000007.1"/>
</dbReference>
<name>A0ABT0DQA4_9HYPH</name>
<keyword evidence="4" id="KW-1185">Reference proteome</keyword>
<protein>
    <recommendedName>
        <fullName evidence="5">Autotransporter-associated beta strand repeat-containing protein</fullName>
    </recommendedName>
</protein>
<evidence type="ECO:0000313" key="4">
    <source>
        <dbReference type="Proteomes" id="UP001202867"/>
    </source>
</evidence>
<keyword evidence="1" id="KW-0732">Signal</keyword>
<sequence>MTGSGGFTVDRSSLNYGTGTNGVITLVALGEGQVIQYWDGAVEGDGGGPGTWNAGNPNWADGGPDDPDPSYSPWLGSVGVFGGTTSGTVTVSGKQSFDTLQFKTSFYQLSGGSLAMDPASGSSGTNTYGGVTASIDSAIVDGSGVAGLVKLGNGDLYLTGTNTYGGGTEIKGGKLWVEADANLGAAGTGVSLDGGVLAVQGTSYTSTGRTISLGGNNGGIEVKDPLHSFTAAAETRAKAGWSSSATAGWC</sequence>
<dbReference type="Proteomes" id="UP001202867">
    <property type="component" value="Unassembled WGS sequence"/>
</dbReference>
<accession>A0ABT0DQA4</accession>
<proteinExistence type="predicted"/>
<evidence type="ECO:0000256" key="1">
    <source>
        <dbReference type="ARBA" id="ARBA00022729"/>
    </source>
</evidence>
<dbReference type="SUPFAM" id="SSF51126">
    <property type="entry name" value="Pectin lyase-like"/>
    <property type="match status" value="1"/>
</dbReference>
<gene>
    <name evidence="3" type="ORF">MWN33_15605</name>
</gene>
<feature type="region of interest" description="Disordered" evidence="2">
    <location>
        <begin position="46"/>
        <end position="67"/>
    </location>
</feature>
<evidence type="ECO:0000313" key="3">
    <source>
        <dbReference type="EMBL" id="MCK0209459.1"/>
    </source>
</evidence>
<dbReference type="Pfam" id="PF12951">
    <property type="entry name" value="PATR"/>
    <property type="match status" value="1"/>
</dbReference>
<organism evidence="3 4">
    <name type="scientific">Ancylobacter koreensis</name>
    <dbReference type="NCBI Taxonomy" id="266121"/>
    <lineage>
        <taxon>Bacteria</taxon>
        <taxon>Pseudomonadati</taxon>
        <taxon>Pseudomonadota</taxon>
        <taxon>Alphaproteobacteria</taxon>
        <taxon>Hyphomicrobiales</taxon>
        <taxon>Xanthobacteraceae</taxon>
        <taxon>Ancylobacter</taxon>
    </lineage>
</organism>
<reference evidence="4" key="2">
    <citation type="submission" date="2023-07" db="EMBL/GenBank/DDBJ databases">
        <title>Ancylobacter moscoviensis sp. nov., facultatively methylotrophic bacteria from activated sludge and the reclassification of Starkeya novella (Starkey 1934) Kelly et al. 2000 as Ancylobacter novellus comb. nov., Starkeya koreensis Im et al. 2006 as Ancylobacter koreensis comb.nov., Angulomicrobium tetraedrale Vasil'eva et al. 1986 as Ancylobacter tetraedralis comb. nov., Angulomicrobium amanitiforme Fritz et al. 2004 as Ancylobacter amanitiformis comb. nov. and Methylorhabdus multivorans Doronina et al. 1996 as Ancylobacter multivorans comb. nov. and emended description of the genus Ancylobacter.</title>
        <authorList>
            <person name="Doronina N."/>
            <person name="Chemodurova A."/>
            <person name="Grouzdev D."/>
            <person name="Koziaeva V."/>
            <person name="Shi W."/>
            <person name="Wu L."/>
            <person name="Kaparullina E."/>
        </authorList>
    </citation>
    <scope>NUCLEOTIDE SEQUENCE [LARGE SCALE GENOMIC DNA]</scope>
    <source>
        <strain evidence="4">Jip08</strain>
    </source>
</reference>
<dbReference type="InterPro" id="IPR013425">
    <property type="entry name" value="Autotrns_rpt"/>
</dbReference>
<dbReference type="EMBL" id="JALKCG010000007">
    <property type="protein sequence ID" value="MCK0209459.1"/>
    <property type="molecule type" value="Genomic_DNA"/>
</dbReference>
<dbReference type="NCBIfam" id="TIGR02601">
    <property type="entry name" value="autotrns_rpt"/>
    <property type="match status" value="1"/>
</dbReference>
<dbReference type="InterPro" id="IPR011050">
    <property type="entry name" value="Pectin_lyase_fold/virulence"/>
</dbReference>